<gene>
    <name evidence="1" type="ORF">ACFSUS_12715</name>
</gene>
<organism evidence="1 2">
    <name type="scientific">Spirosoma soli</name>
    <dbReference type="NCBI Taxonomy" id="1770529"/>
    <lineage>
        <taxon>Bacteria</taxon>
        <taxon>Pseudomonadati</taxon>
        <taxon>Bacteroidota</taxon>
        <taxon>Cytophagia</taxon>
        <taxon>Cytophagales</taxon>
        <taxon>Cytophagaceae</taxon>
        <taxon>Spirosoma</taxon>
    </lineage>
</organism>
<evidence type="ECO:0000313" key="2">
    <source>
        <dbReference type="Proteomes" id="UP001597469"/>
    </source>
</evidence>
<dbReference type="Proteomes" id="UP001597469">
    <property type="component" value="Unassembled WGS sequence"/>
</dbReference>
<evidence type="ECO:0000313" key="1">
    <source>
        <dbReference type="EMBL" id="MFD2571503.1"/>
    </source>
</evidence>
<reference evidence="2" key="1">
    <citation type="journal article" date="2019" name="Int. J. Syst. Evol. Microbiol.">
        <title>The Global Catalogue of Microorganisms (GCM) 10K type strain sequencing project: providing services to taxonomists for standard genome sequencing and annotation.</title>
        <authorList>
            <consortium name="The Broad Institute Genomics Platform"/>
            <consortium name="The Broad Institute Genome Sequencing Center for Infectious Disease"/>
            <person name="Wu L."/>
            <person name="Ma J."/>
        </authorList>
    </citation>
    <scope>NUCLEOTIDE SEQUENCE [LARGE SCALE GENOMIC DNA]</scope>
    <source>
        <strain evidence="2">KCTC 42805</strain>
    </source>
</reference>
<protein>
    <submittedName>
        <fullName evidence="1">IS3 family transposase</fullName>
    </submittedName>
</protein>
<comment type="caution">
    <text evidence="1">The sequence shown here is derived from an EMBL/GenBank/DDBJ whole genome shotgun (WGS) entry which is preliminary data.</text>
</comment>
<dbReference type="RefSeq" id="WP_381523110.1">
    <property type="nucleotide sequence ID" value="NZ_JBHULN010000006.1"/>
</dbReference>
<sequence>MLELKSSTGLREQYIEMYYNRVRRHSSLGCKSPEQFETEYYAKLASSVCR</sequence>
<dbReference type="EMBL" id="JBHULN010000006">
    <property type="protein sequence ID" value="MFD2571503.1"/>
    <property type="molecule type" value="Genomic_DNA"/>
</dbReference>
<keyword evidence="2" id="KW-1185">Reference proteome</keyword>
<accession>A0ABW5M3C0</accession>
<name>A0ABW5M3C0_9BACT</name>
<proteinExistence type="predicted"/>